<dbReference type="SUPFAM" id="SSF48264">
    <property type="entry name" value="Cytochrome P450"/>
    <property type="match status" value="1"/>
</dbReference>
<dbReference type="PANTHER" id="PTHR24305">
    <property type="entry name" value="CYTOCHROME P450"/>
    <property type="match status" value="1"/>
</dbReference>
<organism evidence="6 7">
    <name type="scientific">Aureobasidium pullulans</name>
    <name type="common">Black yeast</name>
    <name type="synonym">Pullularia pullulans</name>
    <dbReference type="NCBI Taxonomy" id="5580"/>
    <lineage>
        <taxon>Eukaryota</taxon>
        <taxon>Fungi</taxon>
        <taxon>Dikarya</taxon>
        <taxon>Ascomycota</taxon>
        <taxon>Pezizomycotina</taxon>
        <taxon>Dothideomycetes</taxon>
        <taxon>Dothideomycetidae</taxon>
        <taxon>Dothideales</taxon>
        <taxon>Saccotheciaceae</taxon>
        <taxon>Aureobasidium</taxon>
    </lineage>
</organism>
<dbReference type="PANTHER" id="PTHR24305:SF87">
    <property type="entry name" value="CYTOCHROME P450 MONOOXYGENASE ALND-RELATED"/>
    <property type="match status" value="1"/>
</dbReference>
<dbReference type="GO" id="GO:0005506">
    <property type="term" value="F:iron ion binding"/>
    <property type="evidence" value="ECO:0007669"/>
    <property type="project" value="InterPro"/>
</dbReference>
<dbReference type="AlphaFoldDB" id="A0A4S9VT26"/>
<dbReference type="Proteomes" id="UP000308953">
    <property type="component" value="Unassembled WGS sequence"/>
</dbReference>
<gene>
    <name evidence="6" type="ORF">D6D10_06343</name>
</gene>
<evidence type="ECO:0000256" key="2">
    <source>
        <dbReference type="ARBA" id="ARBA00010617"/>
    </source>
</evidence>
<evidence type="ECO:0000313" key="6">
    <source>
        <dbReference type="EMBL" id="THX36841.1"/>
    </source>
</evidence>
<dbReference type="EMBL" id="QZAV01000152">
    <property type="protein sequence ID" value="THX36841.1"/>
    <property type="molecule type" value="Genomic_DNA"/>
</dbReference>
<dbReference type="GO" id="GO:0020037">
    <property type="term" value="F:heme binding"/>
    <property type="evidence" value="ECO:0007669"/>
    <property type="project" value="InterPro"/>
</dbReference>
<evidence type="ECO:0000256" key="4">
    <source>
        <dbReference type="ARBA" id="ARBA00023004"/>
    </source>
</evidence>
<dbReference type="InterPro" id="IPR001128">
    <property type="entry name" value="Cyt_P450"/>
</dbReference>
<keyword evidence="5" id="KW-0349">Heme</keyword>
<comment type="cofactor">
    <cofactor evidence="1 5">
        <name>heme</name>
        <dbReference type="ChEBI" id="CHEBI:30413"/>
    </cofactor>
</comment>
<comment type="similarity">
    <text evidence="2">Belongs to the cytochrome P450 family.</text>
</comment>
<keyword evidence="6" id="KW-0503">Monooxygenase</keyword>
<keyword evidence="6" id="KW-0560">Oxidoreductase</keyword>
<dbReference type="FunFam" id="1.10.630.10:FF:000090">
    <property type="entry name" value="Cytochrome P450 monooxygenase"/>
    <property type="match status" value="1"/>
</dbReference>
<evidence type="ECO:0000256" key="5">
    <source>
        <dbReference type="PIRSR" id="PIRSR602403-1"/>
    </source>
</evidence>
<protein>
    <submittedName>
        <fullName evidence="6">Putative cytochrome P450 monooxygenase</fullName>
    </submittedName>
</protein>
<name>A0A4S9VT26_AURPU</name>
<keyword evidence="4 5" id="KW-0408">Iron</keyword>
<dbReference type="PRINTS" id="PR00465">
    <property type="entry name" value="EP450IV"/>
</dbReference>
<dbReference type="GO" id="GO:0004497">
    <property type="term" value="F:monooxygenase activity"/>
    <property type="evidence" value="ECO:0007669"/>
    <property type="project" value="UniProtKB-KW"/>
</dbReference>
<comment type="caution">
    <text evidence="6">The sequence shown here is derived from an EMBL/GenBank/DDBJ whole genome shotgun (WGS) entry which is preliminary data.</text>
</comment>
<dbReference type="Pfam" id="PF00067">
    <property type="entry name" value="p450"/>
    <property type="match status" value="1"/>
</dbReference>
<dbReference type="GO" id="GO:0016705">
    <property type="term" value="F:oxidoreductase activity, acting on paired donors, with incorporation or reduction of molecular oxygen"/>
    <property type="evidence" value="ECO:0007669"/>
    <property type="project" value="InterPro"/>
</dbReference>
<accession>A0A4S9VT26</accession>
<evidence type="ECO:0000313" key="7">
    <source>
        <dbReference type="Proteomes" id="UP000308953"/>
    </source>
</evidence>
<dbReference type="InterPro" id="IPR036396">
    <property type="entry name" value="Cyt_P450_sf"/>
</dbReference>
<dbReference type="InterPro" id="IPR050121">
    <property type="entry name" value="Cytochrome_P450_monoxygenase"/>
</dbReference>
<reference evidence="6 7" key="1">
    <citation type="submission" date="2018-10" db="EMBL/GenBank/DDBJ databases">
        <title>Fifty Aureobasidium pullulans genomes reveal a recombining polyextremotolerant generalist.</title>
        <authorList>
            <person name="Gostincar C."/>
            <person name="Turk M."/>
            <person name="Zajc J."/>
            <person name="Gunde-Cimerman N."/>
        </authorList>
    </citation>
    <scope>NUCLEOTIDE SEQUENCE [LARGE SCALE GENOMIC DNA]</scope>
    <source>
        <strain evidence="6 7">EXF-9785</strain>
    </source>
</reference>
<proteinExistence type="inferred from homology"/>
<dbReference type="InterPro" id="IPR002403">
    <property type="entry name" value="Cyt_P450_E_grp-IV"/>
</dbReference>
<evidence type="ECO:0000256" key="3">
    <source>
        <dbReference type="ARBA" id="ARBA00022723"/>
    </source>
</evidence>
<dbReference type="CDD" id="cd00302">
    <property type="entry name" value="cytochrome_P450"/>
    <property type="match status" value="1"/>
</dbReference>
<keyword evidence="3 5" id="KW-0479">Metal-binding</keyword>
<dbReference type="PRINTS" id="PR00385">
    <property type="entry name" value="P450"/>
</dbReference>
<sequence>MANMPSVQFYLLGQDLTTGHEIEVDSSAVSDYESLRLLVAGYFAILEPSGIDFSVDGNTLTEVSEVISSQQPVAITIDGKQVREVPGPKGFPYIGNYYEIYPDHLGNNQRLFDTYGPVFKTTNFGSTIYQTNDPVIANHVFNENGFFTKQITPEHPLFGIMDQEAGLFLADTDTEAWRLTHKFLPPAFSPKAVRHYSPKMQQTVESAYKVFDQLDEQGDAFNVYLYMLKLGSQAVGQLTLGLDFNHFSSVYAPMHKMVRDIAELLELNKKVSTMGSWYSYLPFGDPAKLRHVRNELEHQMEAAIAAVTPNGVEDLDLQDAALKASCIADYAVRAVDGQGEKLPKRYLSHSIMVATAAGFTTTSSLLSWLIYGLVTYEGMQERLLQELIDNDIDEDTVLDADLIGKLPFLDKYVKEMQRKHNPSYQPGRTAQHDLILPGGYKIPKGGICIPALHHIHNNPKLWDNPARFNPDRWDTEEVKNRHRSTYIPFAQGPRGCIGFNFALLEVKIFLPKLVYRYHWSKADDEAVEYDPFFQLIRPTNFMARAERRVKWPAKSA</sequence>
<evidence type="ECO:0000256" key="1">
    <source>
        <dbReference type="ARBA" id="ARBA00001971"/>
    </source>
</evidence>
<dbReference type="Gene3D" id="1.10.630.10">
    <property type="entry name" value="Cytochrome P450"/>
    <property type="match status" value="1"/>
</dbReference>
<feature type="binding site" description="axial binding residue" evidence="5">
    <location>
        <position position="496"/>
    </location>
    <ligand>
        <name>heme</name>
        <dbReference type="ChEBI" id="CHEBI:30413"/>
    </ligand>
    <ligandPart>
        <name>Fe</name>
        <dbReference type="ChEBI" id="CHEBI:18248"/>
    </ligandPart>
</feature>